<organism evidence="21 22">
    <name type="scientific">Herbaspirillum robiniae</name>
    <dbReference type="NCBI Taxonomy" id="2014887"/>
    <lineage>
        <taxon>Bacteria</taxon>
        <taxon>Pseudomonadati</taxon>
        <taxon>Pseudomonadota</taxon>
        <taxon>Betaproteobacteria</taxon>
        <taxon>Burkholderiales</taxon>
        <taxon>Oxalobacteraceae</taxon>
        <taxon>Herbaspirillum</taxon>
    </lineage>
</organism>
<evidence type="ECO:0000313" key="22">
    <source>
        <dbReference type="Proteomes" id="UP000197596"/>
    </source>
</evidence>
<evidence type="ECO:0000259" key="20">
    <source>
        <dbReference type="Pfam" id="PF07715"/>
    </source>
</evidence>
<dbReference type="InterPro" id="IPR010917">
    <property type="entry name" value="TonB_rcpt_CS"/>
</dbReference>
<feature type="region of interest" description="Disordered" evidence="17">
    <location>
        <begin position="47"/>
        <end position="67"/>
    </location>
</feature>
<comment type="subcellular location">
    <subcellularLocation>
        <location evidence="1 14">Cell outer membrane</location>
        <topology evidence="1 14">Multi-pass membrane protein</topology>
    </subcellularLocation>
</comment>
<keyword evidence="12 21" id="KW-0675">Receptor</keyword>
<evidence type="ECO:0000256" key="8">
    <source>
        <dbReference type="ARBA" id="ARBA00023004"/>
    </source>
</evidence>
<comment type="similarity">
    <text evidence="2 14 16">Belongs to the TonB-dependent receptor family.</text>
</comment>
<comment type="caution">
    <text evidence="21">The sequence shown here is derived from an EMBL/GenBank/DDBJ whole genome shotgun (WGS) entry which is preliminary data.</text>
</comment>
<evidence type="ECO:0000259" key="19">
    <source>
        <dbReference type="Pfam" id="PF00593"/>
    </source>
</evidence>
<feature type="domain" description="TonB-dependent receptor-like beta-barrel" evidence="19">
    <location>
        <begin position="247"/>
        <end position="688"/>
    </location>
</feature>
<proteinExistence type="inferred from homology"/>
<dbReference type="Pfam" id="PF00593">
    <property type="entry name" value="TonB_dep_Rec_b-barrel"/>
    <property type="match status" value="1"/>
</dbReference>
<dbReference type="EMBL" id="NJGU01000002">
    <property type="protein sequence ID" value="OWY30447.1"/>
    <property type="molecule type" value="Genomic_DNA"/>
</dbReference>
<evidence type="ECO:0000256" key="2">
    <source>
        <dbReference type="ARBA" id="ARBA00009810"/>
    </source>
</evidence>
<feature type="domain" description="TonB-dependent receptor plug" evidence="20">
    <location>
        <begin position="72"/>
        <end position="167"/>
    </location>
</feature>
<evidence type="ECO:0000256" key="1">
    <source>
        <dbReference type="ARBA" id="ARBA00004571"/>
    </source>
</evidence>
<keyword evidence="9" id="KW-0406">Ion transport</keyword>
<evidence type="ECO:0000256" key="6">
    <source>
        <dbReference type="ARBA" id="ARBA00022692"/>
    </source>
</evidence>
<evidence type="ECO:0000256" key="5">
    <source>
        <dbReference type="ARBA" id="ARBA00022496"/>
    </source>
</evidence>
<evidence type="ECO:0000256" key="17">
    <source>
        <dbReference type="SAM" id="MobiDB-lite"/>
    </source>
</evidence>
<keyword evidence="8" id="KW-0408">Iron</keyword>
<evidence type="ECO:0000256" key="13">
    <source>
        <dbReference type="ARBA" id="ARBA00023237"/>
    </source>
</evidence>
<accession>A0A246WTZ4</accession>
<dbReference type="Pfam" id="PF07715">
    <property type="entry name" value="Plug"/>
    <property type="match status" value="1"/>
</dbReference>
<evidence type="ECO:0000256" key="14">
    <source>
        <dbReference type="PROSITE-ProRule" id="PRU01360"/>
    </source>
</evidence>
<keyword evidence="11 14" id="KW-0472">Membrane</keyword>
<evidence type="ECO:0000313" key="21">
    <source>
        <dbReference type="EMBL" id="OWY30447.1"/>
    </source>
</evidence>
<dbReference type="InterPro" id="IPR010105">
    <property type="entry name" value="TonB_sidphr_rcpt"/>
</dbReference>
<dbReference type="Gene3D" id="2.40.170.20">
    <property type="entry name" value="TonB-dependent receptor, beta-barrel domain"/>
    <property type="match status" value="1"/>
</dbReference>
<dbReference type="InterPro" id="IPR000531">
    <property type="entry name" value="Beta-barrel_TonB"/>
</dbReference>
<keyword evidence="13 14" id="KW-0998">Cell outer membrane</keyword>
<gene>
    <name evidence="21" type="ORF">CEJ42_05580</name>
</gene>
<dbReference type="PROSITE" id="PS01156">
    <property type="entry name" value="TONB_DEPENDENT_REC_2"/>
    <property type="match status" value="1"/>
</dbReference>
<keyword evidence="4 14" id="KW-1134">Transmembrane beta strand</keyword>
<name>A0A246WTZ4_9BURK</name>
<protein>
    <submittedName>
        <fullName evidence="21">TonB-dependent siderophore receptor</fullName>
    </submittedName>
</protein>
<dbReference type="SUPFAM" id="SSF56935">
    <property type="entry name" value="Porins"/>
    <property type="match status" value="1"/>
</dbReference>
<dbReference type="Proteomes" id="UP000197596">
    <property type="component" value="Unassembled WGS sequence"/>
</dbReference>
<evidence type="ECO:0000256" key="7">
    <source>
        <dbReference type="ARBA" id="ARBA00022729"/>
    </source>
</evidence>
<evidence type="ECO:0000256" key="12">
    <source>
        <dbReference type="ARBA" id="ARBA00023170"/>
    </source>
</evidence>
<feature type="short sequence motif" description="TonB C-terminal box" evidence="15">
    <location>
        <begin position="702"/>
        <end position="719"/>
    </location>
</feature>
<feature type="signal peptide" evidence="18">
    <location>
        <begin position="1"/>
        <end position="31"/>
    </location>
</feature>
<dbReference type="NCBIfam" id="TIGR01783">
    <property type="entry name" value="TonB-siderophor"/>
    <property type="match status" value="1"/>
</dbReference>
<dbReference type="InterPro" id="IPR039426">
    <property type="entry name" value="TonB-dep_rcpt-like"/>
</dbReference>
<dbReference type="GO" id="GO:0015344">
    <property type="term" value="F:siderophore uptake transmembrane transporter activity"/>
    <property type="evidence" value="ECO:0007669"/>
    <property type="project" value="TreeGrafter"/>
</dbReference>
<evidence type="ECO:0000256" key="16">
    <source>
        <dbReference type="RuleBase" id="RU003357"/>
    </source>
</evidence>
<dbReference type="InterPro" id="IPR036942">
    <property type="entry name" value="Beta-barrel_TonB_sf"/>
</dbReference>
<evidence type="ECO:0000256" key="11">
    <source>
        <dbReference type="ARBA" id="ARBA00023136"/>
    </source>
</evidence>
<evidence type="ECO:0000256" key="18">
    <source>
        <dbReference type="SAM" id="SignalP"/>
    </source>
</evidence>
<evidence type="ECO:0000256" key="3">
    <source>
        <dbReference type="ARBA" id="ARBA00022448"/>
    </source>
</evidence>
<evidence type="ECO:0000256" key="15">
    <source>
        <dbReference type="PROSITE-ProRule" id="PRU10144"/>
    </source>
</evidence>
<dbReference type="GO" id="GO:0038023">
    <property type="term" value="F:signaling receptor activity"/>
    <property type="evidence" value="ECO:0007669"/>
    <property type="project" value="InterPro"/>
</dbReference>
<dbReference type="InterPro" id="IPR037066">
    <property type="entry name" value="Plug_dom_sf"/>
</dbReference>
<evidence type="ECO:0000256" key="4">
    <source>
        <dbReference type="ARBA" id="ARBA00022452"/>
    </source>
</evidence>
<dbReference type="InterPro" id="IPR012910">
    <property type="entry name" value="Plug_dom"/>
</dbReference>
<keyword evidence="10 16" id="KW-0798">TonB box</keyword>
<keyword evidence="5" id="KW-0410">Iron transport</keyword>
<dbReference type="PANTHER" id="PTHR32552:SF68">
    <property type="entry name" value="FERRICHROME OUTER MEMBRANE TRANSPORTER_PHAGE RECEPTOR"/>
    <property type="match status" value="1"/>
</dbReference>
<dbReference type="Gene3D" id="2.170.130.10">
    <property type="entry name" value="TonB-dependent receptor, plug domain"/>
    <property type="match status" value="1"/>
</dbReference>
<evidence type="ECO:0000256" key="9">
    <source>
        <dbReference type="ARBA" id="ARBA00023065"/>
    </source>
</evidence>
<keyword evidence="3 14" id="KW-0813">Transport</keyword>
<evidence type="ECO:0000256" key="10">
    <source>
        <dbReference type="ARBA" id="ARBA00023077"/>
    </source>
</evidence>
<keyword evidence="7 18" id="KW-0732">Signal</keyword>
<sequence length="719" mass="79678">MSSSRFVFRRTRMRTLPLALCAAFTSMPLYAAEDGDDKEKDKLPAVEVRGERSHYDPRTSVVSTATKSSLSDREIPQSINSIKVEEAVSYGARDLAGVLVGVPGVSNASDTRFDVYKIRGFSALSDMMLDGIRDDMQYIRGLGNIERVEILKGPAAVLYGRGSGGGVINRISKQPGQDVVSSASLFAGSYGRTGGSVDINRVISDEWAVRINAGREYAGSFRNGVNSTRQYLAPSVKWDNKTSSWLLQAEYGEFERVPDRGMPAVARTGGGFILPPASMDKTYGQFGRDNIKDINARLRSTFTHNLDADWQLRHVINLLNVDSSFDNTYVSGAGTGTFPNYTAGRSRFKQDLLQRNLQTNLELEGKFNTGAMGHQVLVGLEYGKQNRDSRLRSYLASPISVMTPNNRSDANGTLQFDSRGTYEASSYSAYAQDLIKLTQELSLLAGVRWDSYEVDYRSLRIDSRITRGEVRRSTPSVLSPRAGLVWSPVSDHSFYLSYSKNFSPFGGELMGMSSAASRQDSDFGPQYSRQYEVGVKSDWLGKKISSTLSIFQLDLYNRRVQVSSSPDMYVLNGLERNRGVELSINGELARDWFLRSGFSLQNAKVVETHRSESRYKGKQSIGVAKQNGNVFVSYAPAQGFFAETGLVYEGSRYVDRDNLLALPGYTRWDGKLGYRFPKVEVILAVTNLFDKKYYASGTGLGQIMPGTPRSAFLSASYKF</sequence>
<feature type="chain" id="PRO_5012467751" evidence="18">
    <location>
        <begin position="32"/>
        <end position="719"/>
    </location>
</feature>
<dbReference type="AlphaFoldDB" id="A0A246WTZ4"/>
<feature type="compositionally biased region" description="Basic and acidic residues" evidence="17">
    <location>
        <begin position="47"/>
        <end position="57"/>
    </location>
</feature>
<dbReference type="GO" id="GO:0009279">
    <property type="term" value="C:cell outer membrane"/>
    <property type="evidence" value="ECO:0007669"/>
    <property type="project" value="UniProtKB-SubCell"/>
</dbReference>
<dbReference type="CDD" id="cd01347">
    <property type="entry name" value="ligand_gated_channel"/>
    <property type="match status" value="1"/>
</dbReference>
<reference evidence="21 22" key="1">
    <citation type="submission" date="2017-06" db="EMBL/GenBank/DDBJ databases">
        <title>Herbaspirillum phytohormonus sp. nov., isolated from the root nodule of Robinia pseudoacacia in lead-zinc mine.</title>
        <authorList>
            <person name="Fan M."/>
            <person name="Lin Y."/>
        </authorList>
    </citation>
    <scope>NUCLEOTIDE SEQUENCE [LARGE SCALE GENOMIC DNA]</scope>
    <source>
        <strain evidence="21 22">HZ10</strain>
    </source>
</reference>
<dbReference type="GO" id="GO:0015891">
    <property type="term" value="P:siderophore transport"/>
    <property type="evidence" value="ECO:0007669"/>
    <property type="project" value="InterPro"/>
</dbReference>
<keyword evidence="6 14" id="KW-0812">Transmembrane</keyword>
<dbReference type="PANTHER" id="PTHR32552">
    <property type="entry name" value="FERRICHROME IRON RECEPTOR-RELATED"/>
    <property type="match status" value="1"/>
</dbReference>
<dbReference type="PROSITE" id="PS52016">
    <property type="entry name" value="TONB_DEPENDENT_REC_3"/>
    <property type="match status" value="1"/>
</dbReference>